<dbReference type="PANTHER" id="PTHR32278:SF111">
    <property type="entry name" value="F-BOX PROTEIN PP2-B12-RELATED"/>
    <property type="match status" value="1"/>
</dbReference>
<evidence type="ECO:0000313" key="2">
    <source>
        <dbReference type="EMBL" id="THG05631.1"/>
    </source>
</evidence>
<dbReference type="CDD" id="cd22162">
    <property type="entry name" value="F-box_AtSKIP3-like"/>
    <property type="match status" value="1"/>
</dbReference>
<reference evidence="2 3" key="1">
    <citation type="journal article" date="2018" name="Proc. Natl. Acad. Sci. U.S.A.">
        <title>Draft genome sequence of Camellia sinensis var. sinensis provides insights into the evolution of the tea genome and tea quality.</title>
        <authorList>
            <person name="Wei C."/>
            <person name="Yang H."/>
            <person name="Wang S."/>
            <person name="Zhao J."/>
            <person name="Liu C."/>
            <person name="Gao L."/>
            <person name="Xia E."/>
            <person name="Lu Y."/>
            <person name="Tai Y."/>
            <person name="She G."/>
            <person name="Sun J."/>
            <person name="Cao H."/>
            <person name="Tong W."/>
            <person name="Gao Q."/>
            <person name="Li Y."/>
            <person name="Deng W."/>
            <person name="Jiang X."/>
            <person name="Wang W."/>
            <person name="Chen Q."/>
            <person name="Zhang S."/>
            <person name="Li H."/>
            <person name="Wu J."/>
            <person name="Wang P."/>
            <person name="Li P."/>
            <person name="Shi C."/>
            <person name="Zheng F."/>
            <person name="Jian J."/>
            <person name="Huang B."/>
            <person name="Shan D."/>
            <person name="Shi M."/>
            <person name="Fang C."/>
            <person name="Yue Y."/>
            <person name="Li F."/>
            <person name="Li D."/>
            <person name="Wei S."/>
            <person name="Han B."/>
            <person name="Jiang C."/>
            <person name="Yin Y."/>
            <person name="Xia T."/>
            <person name="Zhang Z."/>
            <person name="Bennetzen J.L."/>
            <person name="Zhao S."/>
            <person name="Wan X."/>
        </authorList>
    </citation>
    <scope>NUCLEOTIDE SEQUENCE [LARGE SCALE GENOMIC DNA]</scope>
    <source>
        <strain evidence="3">cv. Shuchazao</strain>
        <tissue evidence="2">Leaf</tissue>
    </source>
</reference>
<accession>A0A4S4DR82</accession>
<dbReference type="Pfam" id="PF14299">
    <property type="entry name" value="PP2"/>
    <property type="match status" value="2"/>
</dbReference>
<dbReference type="EMBL" id="SDRB02010587">
    <property type="protein sequence ID" value="THG05631.1"/>
    <property type="molecule type" value="Genomic_DNA"/>
</dbReference>
<dbReference type="InterPro" id="IPR001810">
    <property type="entry name" value="F-box_dom"/>
</dbReference>
<dbReference type="InterPro" id="IPR036047">
    <property type="entry name" value="F-box-like_dom_sf"/>
</dbReference>
<dbReference type="Pfam" id="PF12937">
    <property type="entry name" value="F-box-like"/>
    <property type="match status" value="1"/>
</dbReference>
<proteinExistence type="predicted"/>
<sequence length="310" mass="35237">MDYLSSLPEALVSEILVYLKSPRDVCRSSAISWGFKSAADSDAVWDRYLPSDYREIISRSVSPLDFSSKKHLYFLLADSPLLIDGGKLSFSLDKESRKKCYMLGARGLTIVWGDTPIYWAWRSLPWGSLPQSRSPSLPLRVRAHVVLFISVCGKRSYFTFLRAYSFSTCRFSEVAELVSVCWLDIKGKIETRLLSPKTTYVAFLVFKFVQANQGFESLPAKASVRLVGDEEEKSSTVYLKQPLTPVTSEGLSGRFPQERKDKWMEIQLGEFFNDQGDDGEVVMQLMEIERGNWKYGLVVEGIEIRPKIDT</sequence>
<organism evidence="2 3">
    <name type="scientific">Camellia sinensis var. sinensis</name>
    <name type="common">China tea</name>
    <dbReference type="NCBI Taxonomy" id="542762"/>
    <lineage>
        <taxon>Eukaryota</taxon>
        <taxon>Viridiplantae</taxon>
        <taxon>Streptophyta</taxon>
        <taxon>Embryophyta</taxon>
        <taxon>Tracheophyta</taxon>
        <taxon>Spermatophyta</taxon>
        <taxon>Magnoliopsida</taxon>
        <taxon>eudicotyledons</taxon>
        <taxon>Gunneridae</taxon>
        <taxon>Pentapetalae</taxon>
        <taxon>asterids</taxon>
        <taxon>Ericales</taxon>
        <taxon>Theaceae</taxon>
        <taxon>Camellia</taxon>
    </lineage>
</organism>
<name>A0A4S4DR82_CAMSN</name>
<dbReference type="STRING" id="542762.A0A4S4DR82"/>
<protein>
    <recommendedName>
        <fullName evidence="1">F-box domain-containing protein</fullName>
    </recommendedName>
</protein>
<evidence type="ECO:0000313" key="3">
    <source>
        <dbReference type="Proteomes" id="UP000306102"/>
    </source>
</evidence>
<dbReference type="SUPFAM" id="SSF81383">
    <property type="entry name" value="F-box domain"/>
    <property type="match status" value="1"/>
</dbReference>
<evidence type="ECO:0000259" key="1">
    <source>
        <dbReference type="Pfam" id="PF12937"/>
    </source>
</evidence>
<dbReference type="Gene3D" id="1.20.1280.50">
    <property type="match status" value="1"/>
</dbReference>
<dbReference type="Proteomes" id="UP000306102">
    <property type="component" value="Unassembled WGS sequence"/>
</dbReference>
<gene>
    <name evidence="2" type="ORF">TEA_000816</name>
</gene>
<dbReference type="AlphaFoldDB" id="A0A4S4DR82"/>
<dbReference type="PANTHER" id="PTHR32278">
    <property type="entry name" value="F-BOX DOMAIN-CONTAINING PROTEIN"/>
    <property type="match status" value="1"/>
</dbReference>
<comment type="caution">
    <text evidence="2">The sequence shown here is derived from an EMBL/GenBank/DDBJ whole genome shotgun (WGS) entry which is preliminary data.</text>
</comment>
<keyword evidence="3" id="KW-1185">Reference proteome</keyword>
<dbReference type="InterPro" id="IPR025886">
    <property type="entry name" value="PP2-like"/>
</dbReference>
<feature type="domain" description="F-box" evidence="1">
    <location>
        <begin position="4"/>
        <end position="48"/>
    </location>
</feature>